<name>A0A974BWL3_XENLA</name>
<dbReference type="SUPFAM" id="SSF103473">
    <property type="entry name" value="MFS general substrate transporter"/>
    <property type="match status" value="1"/>
</dbReference>
<dbReference type="Proteomes" id="UP000694892">
    <property type="component" value="Chromosome 9_10L"/>
</dbReference>
<evidence type="ECO:0000256" key="10">
    <source>
        <dbReference type="SAM" id="Phobius"/>
    </source>
</evidence>
<evidence type="ECO:0000256" key="2">
    <source>
        <dbReference type="ARBA" id="ARBA00004496"/>
    </source>
</evidence>
<proteinExistence type="inferred from homology"/>
<dbReference type="PROSITE" id="PS50850">
    <property type="entry name" value="MFS"/>
    <property type="match status" value="1"/>
</dbReference>
<evidence type="ECO:0000256" key="5">
    <source>
        <dbReference type="ARBA" id="ARBA00022490"/>
    </source>
</evidence>
<dbReference type="InterPro" id="IPR005828">
    <property type="entry name" value="MFS_sugar_transport-like"/>
</dbReference>
<evidence type="ECO:0000256" key="9">
    <source>
        <dbReference type="ARBA" id="ARBA00023136"/>
    </source>
</evidence>
<keyword evidence="7 10" id="KW-0812">Transmembrane</keyword>
<evidence type="ECO:0000256" key="4">
    <source>
        <dbReference type="ARBA" id="ARBA00022448"/>
    </source>
</evidence>
<evidence type="ECO:0000256" key="6">
    <source>
        <dbReference type="ARBA" id="ARBA00022597"/>
    </source>
</evidence>
<keyword evidence="9 10" id="KW-0472">Membrane</keyword>
<keyword evidence="5" id="KW-0963">Cytoplasm</keyword>
<comment type="similarity">
    <text evidence="3">Belongs to the major facilitator superfamily. Sugar transporter (TC 2.A.1.1) family. Glucose transporter subfamily.</text>
</comment>
<dbReference type="Gene3D" id="1.20.1250.20">
    <property type="entry name" value="MFS general substrate transporter like domains"/>
    <property type="match status" value="1"/>
</dbReference>
<keyword evidence="8 10" id="KW-1133">Transmembrane helix</keyword>
<gene>
    <name evidence="12" type="ORF">XELAEV_18043415mg</name>
</gene>
<dbReference type="GO" id="GO:0012505">
    <property type="term" value="C:endomembrane system"/>
    <property type="evidence" value="ECO:0007669"/>
    <property type="project" value="UniProtKB-SubCell"/>
</dbReference>
<evidence type="ECO:0000313" key="13">
    <source>
        <dbReference type="Proteomes" id="UP000694892"/>
    </source>
</evidence>
<dbReference type="EMBL" id="CM004482">
    <property type="protein sequence ID" value="OCT62334.1"/>
    <property type="molecule type" value="Genomic_DNA"/>
</dbReference>
<dbReference type="GO" id="GO:0005737">
    <property type="term" value="C:cytoplasm"/>
    <property type="evidence" value="ECO:0007669"/>
    <property type="project" value="UniProtKB-SubCell"/>
</dbReference>
<reference evidence="13" key="1">
    <citation type="journal article" date="2016" name="Nature">
        <title>Genome evolution in the allotetraploid frog Xenopus laevis.</title>
        <authorList>
            <person name="Session A.M."/>
            <person name="Uno Y."/>
            <person name="Kwon T."/>
            <person name="Chapman J.A."/>
            <person name="Toyoda A."/>
            <person name="Takahashi S."/>
            <person name="Fukui A."/>
            <person name="Hikosaka A."/>
            <person name="Suzuki A."/>
            <person name="Kondo M."/>
            <person name="van Heeringen S.J."/>
            <person name="Quigley I."/>
            <person name="Heinz S."/>
            <person name="Ogino H."/>
            <person name="Ochi H."/>
            <person name="Hellsten U."/>
            <person name="Lyons J.B."/>
            <person name="Simakov O."/>
            <person name="Putnam N."/>
            <person name="Stites J."/>
            <person name="Kuroki Y."/>
            <person name="Tanaka T."/>
            <person name="Michiue T."/>
            <person name="Watanabe M."/>
            <person name="Bogdanovic O."/>
            <person name="Lister R."/>
            <person name="Georgiou G."/>
            <person name="Paranjpe S.S."/>
            <person name="van Kruijsbergen I."/>
            <person name="Shu S."/>
            <person name="Carlson J."/>
            <person name="Kinoshita T."/>
            <person name="Ohta Y."/>
            <person name="Mawaribuchi S."/>
            <person name="Jenkins J."/>
            <person name="Grimwood J."/>
            <person name="Schmutz J."/>
            <person name="Mitros T."/>
            <person name="Mozaffari S.V."/>
            <person name="Suzuki Y."/>
            <person name="Haramoto Y."/>
            <person name="Yamamoto T.S."/>
            <person name="Takagi C."/>
            <person name="Heald R."/>
            <person name="Miller K."/>
            <person name="Haudenschild C."/>
            <person name="Kitzman J."/>
            <person name="Nakayama T."/>
            <person name="Izutsu Y."/>
            <person name="Robert J."/>
            <person name="Fortriede J."/>
            <person name="Burns K."/>
            <person name="Lotay V."/>
            <person name="Karimi K."/>
            <person name="Yasuoka Y."/>
            <person name="Dichmann D.S."/>
            <person name="Flajnik M.F."/>
            <person name="Houston D.W."/>
            <person name="Shendure J."/>
            <person name="DuPasquier L."/>
            <person name="Vize P.D."/>
            <person name="Zorn A.M."/>
            <person name="Ito M."/>
            <person name="Marcotte E.M."/>
            <person name="Wallingford J.B."/>
            <person name="Ito Y."/>
            <person name="Asashima M."/>
            <person name="Ueno N."/>
            <person name="Matsuda Y."/>
            <person name="Veenstra G.J."/>
            <person name="Fujiyama A."/>
            <person name="Harland R.M."/>
            <person name="Taira M."/>
            <person name="Rokhsar D.S."/>
        </authorList>
    </citation>
    <scope>NUCLEOTIDE SEQUENCE [LARGE SCALE GENOMIC DNA]</scope>
    <source>
        <strain evidence="13">J</strain>
    </source>
</reference>
<organism evidence="12 13">
    <name type="scientific">Xenopus laevis</name>
    <name type="common">African clawed frog</name>
    <dbReference type="NCBI Taxonomy" id="8355"/>
    <lineage>
        <taxon>Eukaryota</taxon>
        <taxon>Metazoa</taxon>
        <taxon>Chordata</taxon>
        <taxon>Craniata</taxon>
        <taxon>Vertebrata</taxon>
        <taxon>Euteleostomi</taxon>
        <taxon>Amphibia</taxon>
        <taxon>Batrachia</taxon>
        <taxon>Anura</taxon>
        <taxon>Pipoidea</taxon>
        <taxon>Pipidae</taxon>
        <taxon>Xenopodinae</taxon>
        <taxon>Xenopus</taxon>
        <taxon>Xenopus</taxon>
    </lineage>
</organism>
<feature type="domain" description="Major facilitator superfamily (MFS) profile" evidence="11">
    <location>
        <begin position="1"/>
        <end position="48"/>
    </location>
</feature>
<evidence type="ECO:0000256" key="1">
    <source>
        <dbReference type="ARBA" id="ARBA00004127"/>
    </source>
</evidence>
<evidence type="ECO:0000256" key="7">
    <source>
        <dbReference type="ARBA" id="ARBA00022692"/>
    </source>
</evidence>
<evidence type="ECO:0000256" key="3">
    <source>
        <dbReference type="ARBA" id="ARBA00007004"/>
    </source>
</evidence>
<dbReference type="InterPro" id="IPR020846">
    <property type="entry name" value="MFS_dom"/>
</dbReference>
<dbReference type="Pfam" id="PF00083">
    <property type="entry name" value="Sugar_tr"/>
    <property type="match status" value="1"/>
</dbReference>
<dbReference type="GO" id="GO:1904659">
    <property type="term" value="P:D-glucose transmembrane transport"/>
    <property type="evidence" value="ECO:0007669"/>
    <property type="project" value="TreeGrafter"/>
</dbReference>
<dbReference type="InterPro" id="IPR050820">
    <property type="entry name" value="MFS_Sugar_Transporter"/>
</dbReference>
<keyword evidence="4" id="KW-0813">Transport</keyword>
<protein>
    <recommendedName>
        <fullName evidence="11">Major facilitator superfamily (MFS) profile domain-containing protein</fullName>
    </recommendedName>
</protein>
<dbReference type="PANTHER" id="PTHR48023:SF7">
    <property type="entry name" value="SOLUTE CARRIER FAMILY 2, FACILITATED GLUCOSE TRANSPORTER MEMBER 10"/>
    <property type="match status" value="1"/>
</dbReference>
<keyword evidence="6" id="KW-0762">Sugar transport</keyword>
<accession>A0A974BWL3</accession>
<evidence type="ECO:0000256" key="8">
    <source>
        <dbReference type="ARBA" id="ARBA00022989"/>
    </source>
</evidence>
<comment type="subcellular location">
    <subcellularLocation>
        <location evidence="2">Cytoplasm</location>
    </subcellularLocation>
    <subcellularLocation>
        <location evidence="1">Endomembrane system</location>
        <topology evidence="1">Multi-pass membrane protein</topology>
    </subcellularLocation>
</comment>
<evidence type="ECO:0000259" key="11">
    <source>
        <dbReference type="PROSITE" id="PS50850"/>
    </source>
</evidence>
<sequence length="90" mass="9947">MASLSSVLYRFLFVFSAGSIGLGWTFLMYSGVGILAIAFIYFFIPETKGQSLEEIDQQLSAKSHLKPDNQEVSGAIENRFPQASGKQHTQ</sequence>
<dbReference type="GO" id="GO:0016020">
    <property type="term" value="C:membrane"/>
    <property type="evidence" value="ECO:0007669"/>
    <property type="project" value="InterPro"/>
</dbReference>
<dbReference type="InterPro" id="IPR036259">
    <property type="entry name" value="MFS_trans_sf"/>
</dbReference>
<feature type="transmembrane region" description="Helical" evidence="10">
    <location>
        <begin position="20"/>
        <end position="44"/>
    </location>
</feature>
<dbReference type="PANTHER" id="PTHR48023">
    <property type="entry name" value="D-XYLOSE-PROTON SYMPORTER-LIKE 2"/>
    <property type="match status" value="1"/>
</dbReference>
<evidence type="ECO:0000313" key="12">
    <source>
        <dbReference type="EMBL" id="OCT62334.1"/>
    </source>
</evidence>
<dbReference type="GO" id="GO:0055056">
    <property type="term" value="F:D-glucose transmembrane transporter activity"/>
    <property type="evidence" value="ECO:0007669"/>
    <property type="project" value="TreeGrafter"/>
</dbReference>
<dbReference type="AlphaFoldDB" id="A0A974BWL3"/>
<dbReference type="GO" id="GO:0072359">
    <property type="term" value="P:circulatory system development"/>
    <property type="evidence" value="ECO:0007669"/>
    <property type="project" value="TreeGrafter"/>
</dbReference>